<dbReference type="EMBL" id="JAMQOM010000002">
    <property type="protein sequence ID" value="MDS0220937.1"/>
    <property type="molecule type" value="Genomic_DNA"/>
</dbReference>
<dbReference type="AlphaFoldDB" id="A0AAE4EX95"/>
<evidence type="ECO:0000313" key="2">
    <source>
        <dbReference type="Proteomes" id="UP001253439"/>
    </source>
</evidence>
<dbReference type="Gene3D" id="3.90.550.10">
    <property type="entry name" value="Spore Coat Polysaccharide Biosynthesis Protein SpsA, Chain A"/>
    <property type="match status" value="1"/>
</dbReference>
<name>A0AAE4EX95_9EURY</name>
<keyword evidence="2" id="KW-1185">Reference proteome</keyword>
<protein>
    <recommendedName>
        <fullName evidence="3">Nucleotide-diphospho-sugar transferase domain-containing protein</fullName>
    </recommendedName>
</protein>
<dbReference type="Proteomes" id="UP001253439">
    <property type="component" value="Unassembled WGS sequence"/>
</dbReference>
<dbReference type="SUPFAM" id="SSF53448">
    <property type="entry name" value="Nucleotide-diphospho-sugar transferases"/>
    <property type="match status" value="1"/>
</dbReference>
<organism evidence="1 2">
    <name type="scientific">Haloarcula terrestris</name>
    <dbReference type="NCBI Taxonomy" id="2950533"/>
    <lineage>
        <taxon>Archaea</taxon>
        <taxon>Methanobacteriati</taxon>
        <taxon>Methanobacteriota</taxon>
        <taxon>Stenosarchaea group</taxon>
        <taxon>Halobacteria</taxon>
        <taxon>Halobacteriales</taxon>
        <taxon>Haloarculaceae</taxon>
        <taxon>Haloarcula</taxon>
    </lineage>
</organism>
<sequence length="260" mass="29479">MGQGILYIATGTDYANQAIISARIAKKNTNYPVSIVSDQPISDSVFDEVILLKDPYYNFGDKILGMKKTPYEKTLFIDTDAYILDNISELFGLLSGFDIAAAQSPHNWTAETKNIRAGSIDDSLDALPDLNTGVIPYKMNDKTAYFLDKWDDFYQEQHPQDQPTFVSALYDTGVDFVTLPRIYNYIHGYPSQVTEDVKIIHDIEDMIQTDNLKSELDRIESYLNATNSPRIVYHLGNPFVSSNMFLDLIRKAESLFRKKG</sequence>
<accession>A0AAE4EX95</accession>
<evidence type="ECO:0008006" key="3">
    <source>
        <dbReference type="Google" id="ProtNLM"/>
    </source>
</evidence>
<proteinExistence type="predicted"/>
<reference evidence="1 2" key="1">
    <citation type="submission" date="2022-06" db="EMBL/GenBank/DDBJ databases">
        <title>Haloarcula sp. a new haloarchaeum isolate from saline soil.</title>
        <authorList>
            <person name="Strakova D."/>
            <person name="Galisteo C."/>
            <person name="Sanchez-Porro C."/>
            <person name="Ventosa A."/>
        </authorList>
    </citation>
    <scope>NUCLEOTIDE SEQUENCE [LARGE SCALE GENOMIC DNA]</scope>
    <source>
        <strain evidence="1 2">S1AR25-5A</strain>
    </source>
</reference>
<gene>
    <name evidence="1" type="ORF">NDI54_06175</name>
</gene>
<evidence type="ECO:0000313" key="1">
    <source>
        <dbReference type="EMBL" id="MDS0220937.1"/>
    </source>
</evidence>
<dbReference type="RefSeq" id="WP_310895597.1">
    <property type="nucleotide sequence ID" value="NZ_JAMQOM010000002.1"/>
</dbReference>
<dbReference type="InterPro" id="IPR029044">
    <property type="entry name" value="Nucleotide-diphossugar_trans"/>
</dbReference>
<comment type="caution">
    <text evidence="1">The sequence shown here is derived from an EMBL/GenBank/DDBJ whole genome shotgun (WGS) entry which is preliminary data.</text>
</comment>